<keyword evidence="1" id="KW-0472">Membrane</keyword>
<keyword evidence="1" id="KW-1133">Transmembrane helix</keyword>
<reference evidence="2 4" key="1">
    <citation type="journal article" date="2014" name="BMC Genomics">
        <title>Genome sequence of Anopheles sinensis provides insight into genetics basis of mosquito competence for malaria parasites.</title>
        <authorList>
            <person name="Zhou D."/>
            <person name="Zhang D."/>
            <person name="Ding G."/>
            <person name="Shi L."/>
            <person name="Hou Q."/>
            <person name="Ye Y."/>
            <person name="Xu Y."/>
            <person name="Zhou H."/>
            <person name="Xiong C."/>
            <person name="Li S."/>
            <person name="Yu J."/>
            <person name="Hong S."/>
            <person name="Yu X."/>
            <person name="Zou P."/>
            <person name="Chen C."/>
            <person name="Chang X."/>
            <person name="Wang W."/>
            <person name="Lv Y."/>
            <person name="Sun Y."/>
            <person name="Ma L."/>
            <person name="Shen B."/>
            <person name="Zhu C."/>
        </authorList>
    </citation>
    <scope>NUCLEOTIDE SEQUENCE [LARGE SCALE GENOMIC DNA]</scope>
</reference>
<protein>
    <submittedName>
        <fullName evidence="2 3">Uncharacterized protein</fullName>
    </submittedName>
</protein>
<reference evidence="3" key="2">
    <citation type="submission" date="2020-05" db="UniProtKB">
        <authorList>
            <consortium name="EnsemblMetazoa"/>
        </authorList>
    </citation>
    <scope>IDENTIFICATION</scope>
</reference>
<feature type="transmembrane region" description="Helical" evidence="1">
    <location>
        <begin position="118"/>
        <end position="136"/>
    </location>
</feature>
<evidence type="ECO:0000313" key="3">
    <source>
        <dbReference type="EnsemblMetazoa" id="ASIC010466-PA"/>
    </source>
</evidence>
<evidence type="ECO:0000313" key="2">
    <source>
        <dbReference type="EMBL" id="KFB42725.1"/>
    </source>
</evidence>
<dbReference type="Proteomes" id="UP000030765">
    <property type="component" value="Unassembled WGS sequence"/>
</dbReference>
<accession>A0A084VXN1</accession>
<name>A0A084VXN1_ANOSI</name>
<keyword evidence="4" id="KW-1185">Reference proteome</keyword>
<organism evidence="2">
    <name type="scientific">Anopheles sinensis</name>
    <name type="common">Mosquito</name>
    <dbReference type="NCBI Taxonomy" id="74873"/>
    <lineage>
        <taxon>Eukaryota</taxon>
        <taxon>Metazoa</taxon>
        <taxon>Ecdysozoa</taxon>
        <taxon>Arthropoda</taxon>
        <taxon>Hexapoda</taxon>
        <taxon>Insecta</taxon>
        <taxon>Pterygota</taxon>
        <taxon>Neoptera</taxon>
        <taxon>Endopterygota</taxon>
        <taxon>Diptera</taxon>
        <taxon>Nematocera</taxon>
        <taxon>Culicoidea</taxon>
        <taxon>Culicidae</taxon>
        <taxon>Anophelinae</taxon>
        <taxon>Anopheles</taxon>
    </lineage>
</organism>
<dbReference type="EMBL" id="ATLV01018102">
    <property type="status" value="NOT_ANNOTATED_CDS"/>
    <property type="molecule type" value="Genomic_DNA"/>
</dbReference>
<evidence type="ECO:0000313" key="4">
    <source>
        <dbReference type="Proteomes" id="UP000030765"/>
    </source>
</evidence>
<proteinExistence type="predicted"/>
<sequence length="179" mass="20652">MYITTTLNRHKKFTSLVRRNVVTPQTRRLIALFLRKDAVDRGHSSPYLHTCCSANRVGWSCKRQRTRTVVEQGDGSWRAKGTKISHFLRKTERNAENECGTNWKPTEHNVVLEEERGAFYSAMFVWFVLLVIMMSMPARPVRVNRGQHRYLHSNCSENQGVAAVQSRSQGVRCCSLRLV</sequence>
<keyword evidence="1" id="KW-0812">Transmembrane</keyword>
<gene>
    <name evidence="2" type="ORF">ZHAS_00010466</name>
</gene>
<evidence type="ECO:0000256" key="1">
    <source>
        <dbReference type="SAM" id="Phobius"/>
    </source>
</evidence>
<dbReference type="EnsemblMetazoa" id="ASIC010466-RA">
    <property type="protein sequence ID" value="ASIC010466-PA"/>
    <property type="gene ID" value="ASIC010466"/>
</dbReference>
<dbReference type="EMBL" id="KE525212">
    <property type="protein sequence ID" value="KFB42725.1"/>
    <property type="molecule type" value="Genomic_DNA"/>
</dbReference>
<dbReference type="AlphaFoldDB" id="A0A084VXN1"/>
<dbReference type="VEuPathDB" id="VectorBase:ASIC010466"/>